<dbReference type="EMBL" id="CATOUU010001010">
    <property type="protein sequence ID" value="CAI9966992.1"/>
    <property type="molecule type" value="Genomic_DNA"/>
</dbReference>
<proteinExistence type="predicted"/>
<reference evidence="2" key="1">
    <citation type="submission" date="2023-06" db="EMBL/GenBank/DDBJ databases">
        <authorList>
            <person name="Kurt Z."/>
        </authorList>
    </citation>
    <scope>NUCLEOTIDE SEQUENCE</scope>
</reference>
<feature type="transmembrane region" description="Helical" evidence="1">
    <location>
        <begin position="56"/>
        <end position="75"/>
    </location>
</feature>
<accession>A0AA86R6K8</accession>
<dbReference type="EMBL" id="CAXDID020000097">
    <property type="protein sequence ID" value="CAL6025126.1"/>
    <property type="molecule type" value="Genomic_DNA"/>
</dbReference>
<dbReference type="Proteomes" id="UP001642409">
    <property type="component" value="Unassembled WGS sequence"/>
</dbReference>
<name>A0AA86R6K8_9EUKA</name>
<reference evidence="3 4" key="2">
    <citation type="submission" date="2024-07" db="EMBL/GenBank/DDBJ databases">
        <authorList>
            <person name="Akdeniz Z."/>
        </authorList>
    </citation>
    <scope>NUCLEOTIDE SEQUENCE [LARGE SCALE GENOMIC DNA]</scope>
</reference>
<keyword evidence="4" id="KW-1185">Reference proteome</keyword>
<keyword evidence="1" id="KW-0812">Transmembrane</keyword>
<evidence type="ECO:0000313" key="3">
    <source>
        <dbReference type="EMBL" id="CAL6025126.1"/>
    </source>
</evidence>
<evidence type="ECO:0000313" key="2">
    <source>
        <dbReference type="EMBL" id="CAI9966992.1"/>
    </source>
</evidence>
<dbReference type="AlphaFoldDB" id="A0AA86R6K8"/>
<protein>
    <submittedName>
        <fullName evidence="3">Hypothetical_protein</fullName>
    </submittedName>
</protein>
<keyword evidence="1" id="KW-0472">Membrane</keyword>
<feature type="transmembrane region" description="Helical" evidence="1">
    <location>
        <begin position="118"/>
        <end position="140"/>
    </location>
</feature>
<keyword evidence="1" id="KW-1133">Transmembrane helix</keyword>
<organism evidence="2">
    <name type="scientific">Hexamita inflata</name>
    <dbReference type="NCBI Taxonomy" id="28002"/>
    <lineage>
        <taxon>Eukaryota</taxon>
        <taxon>Metamonada</taxon>
        <taxon>Diplomonadida</taxon>
        <taxon>Hexamitidae</taxon>
        <taxon>Hexamitinae</taxon>
        <taxon>Hexamita</taxon>
    </lineage>
</organism>
<sequence length="185" mass="21823">MLLHLEEAPSEERVNARFSCVFIGFRTFIIYILQIAQNQTKLRSENQFLEIKLARLLTLLLFMLGRQGCLFQNIYNVLYFLQTINFLQEYLALESVDEFTFIKRLQDQNQVGLNLINWPFWVVFNVNVYYIFHITAKLLLKLFRINIFPMESLLACLCFDFNSYKALAGLSSAGHCTRMTYRFAL</sequence>
<feature type="transmembrane region" description="Helical" evidence="1">
    <location>
        <begin position="16"/>
        <end position="36"/>
    </location>
</feature>
<evidence type="ECO:0000313" key="4">
    <source>
        <dbReference type="Proteomes" id="UP001642409"/>
    </source>
</evidence>
<comment type="caution">
    <text evidence="2">The sequence shown here is derived from an EMBL/GenBank/DDBJ whole genome shotgun (WGS) entry which is preliminary data.</text>
</comment>
<gene>
    <name evidence="3" type="ORF">HINF_LOCUS29964</name>
    <name evidence="2" type="ORF">HINF_LOCUS54637</name>
</gene>
<evidence type="ECO:0000256" key="1">
    <source>
        <dbReference type="SAM" id="Phobius"/>
    </source>
</evidence>